<reference evidence="6" key="1">
    <citation type="journal article" date="2011" name="Nat. Genet.">
        <title>The Arabidopsis lyrata genome sequence and the basis of rapid genome size change.</title>
        <authorList>
            <person name="Hu T.T."/>
            <person name="Pattyn P."/>
            <person name="Bakker E.G."/>
            <person name="Cao J."/>
            <person name="Cheng J.-F."/>
            <person name="Clark R.M."/>
            <person name="Fahlgren N."/>
            <person name="Fawcett J.A."/>
            <person name="Grimwood J."/>
            <person name="Gundlach H."/>
            <person name="Haberer G."/>
            <person name="Hollister J.D."/>
            <person name="Ossowski S."/>
            <person name="Ottilar R.P."/>
            <person name="Salamov A.A."/>
            <person name="Schneeberger K."/>
            <person name="Spannagl M."/>
            <person name="Wang X."/>
            <person name="Yang L."/>
            <person name="Nasrallah M.E."/>
            <person name="Bergelson J."/>
            <person name="Carrington J.C."/>
            <person name="Gaut B.S."/>
            <person name="Schmutz J."/>
            <person name="Mayer K.F.X."/>
            <person name="Van de Peer Y."/>
            <person name="Grigoriev I.V."/>
            <person name="Nordborg M."/>
            <person name="Weigel D."/>
            <person name="Guo Y.-L."/>
        </authorList>
    </citation>
    <scope>NUCLEOTIDE SEQUENCE [LARGE SCALE GENOMIC DNA]</scope>
    <source>
        <strain evidence="6">cv. MN47</strain>
    </source>
</reference>
<organism evidence="6">
    <name type="scientific">Arabidopsis lyrata subsp. lyrata</name>
    <name type="common">Lyre-leaved rock-cress</name>
    <dbReference type="NCBI Taxonomy" id="81972"/>
    <lineage>
        <taxon>Eukaryota</taxon>
        <taxon>Viridiplantae</taxon>
        <taxon>Streptophyta</taxon>
        <taxon>Embryophyta</taxon>
        <taxon>Tracheophyta</taxon>
        <taxon>Spermatophyta</taxon>
        <taxon>Magnoliopsida</taxon>
        <taxon>eudicotyledons</taxon>
        <taxon>Gunneridae</taxon>
        <taxon>Pentapetalae</taxon>
        <taxon>rosids</taxon>
        <taxon>malvids</taxon>
        <taxon>Brassicales</taxon>
        <taxon>Brassicaceae</taxon>
        <taxon>Camelineae</taxon>
        <taxon>Arabidopsis</taxon>
    </lineage>
</organism>
<protein>
    <submittedName>
        <fullName evidence="5">Predicted protein</fullName>
    </submittedName>
</protein>
<keyword evidence="1" id="KW-0677">Repeat</keyword>
<accession>D7KXG2</accession>
<dbReference type="InterPro" id="IPR041118">
    <property type="entry name" value="Rx_N"/>
</dbReference>
<sequence>MVIMLSNSEKSRIPQQEQSMSFLLRYIGLPNATSSRKGDRTGFMILITRSVQQEAISRRSFLKDADAKKHASETVRNFVEEIKEISFDAEDIIETFLLKEDLRKTSGIKMRMRRLSCFIVDRKAIASDIGGLSKRISKVIRDMQSFGVQQMIVDGKEYSHPLQERQRELRKTFPSNY</sequence>
<dbReference type="HOGENOM" id="CLU_1519892_0_0_1"/>
<dbReference type="CDD" id="cd14798">
    <property type="entry name" value="RX-CC_like"/>
    <property type="match status" value="1"/>
</dbReference>
<evidence type="ECO:0000259" key="4">
    <source>
        <dbReference type="Pfam" id="PF18052"/>
    </source>
</evidence>
<dbReference type="EMBL" id="GL348714">
    <property type="protein sequence ID" value="EFH62914.1"/>
    <property type="molecule type" value="Genomic_DNA"/>
</dbReference>
<evidence type="ECO:0000256" key="3">
    <source>
        <dbReference type="ARBA" id="ARBA00022821"/>
    </source>
</evidence>
<dbReference type="GO" id="GO:0006952">
    <property type="term" value="P:defense response"/>
    <property type="evidence" value="ECO:0007669"/>
    <property type="project" value="UniProtKB-KW"/>
</dbReference>
<keyword evidence="2" id="KW-0547">Nucleotide-binding</keyword>
<name>D7KXG2_ARALL</name>
<keyword evidence="6" id="KW-1185">Reference proteome</keyword>
<evidence type="ECO:0000313" key="5">
    <source>
        <dbReference type="EMBL" id="EFH62914.1"/>
    </source>
</evidence>
<dbReference type="Pfam" id="PF18052">
    <property type="entry name" value="Rx_N"/>
    <property type="match status" value="1"/>
</dbReference>
<dbReference type="GO" id="GO:0000166">
    <property type="term" value="F:nucleotide binding"/>
    <property type="evidence" value="ECO:0007669"/>
    <property type="project" value="UniProtKB-KW"/>
</dbReference>
<gene>
    <name evidence="5" type="ORF">ARALYDRAFT_675425</name>
</gene>
<evidence type="ECO:0000256" key="2">
    <source>
        <dbReference type="ARBA" id="ARBA00022741"/>
    </source>
</evidence>
<proteinExistence type="predicted"/>
<dbReference type="Gramene" id="Al_scaffold_0002_575">
    <property type="protein sequence ID" value="Al_scaffold_0002_575"/>
    <property type="gene ID" value="Al_scaffold_0002_575"/>
</dbReference>
<keyword evidence="3" id="KW-0611">Plant defense</keyword>
<dbReference type="AlphaFoldDB" id="D7KXG2"/>
<dbReference type="InterPro" id="IPR038005">
    <property type="entry name" value="RX-like_CC"/>
</dbReference>
<evidence type="ECO:0000313" key="6">
    <source>
        <dbReference type="Proteomes" id="UP000008694"/>
    </source>
</evidence>
<dbReference type="Gene3D" id="1.20.5.4130">
    <property type="match status" value="1"/>
</dbReference>
<dbReference type="Proteomes" id="UP000008694">
    <property type="component" value="Unassembled WGS sequence"/>
</dbReference>
<dbReference type="eggNOG" id="KOG4658">
    <property type="taxonomic scope" value="Eukaryota"/>
</dbReference>
<feature type="domain" description="Disease resistance N-terminal" evidence="4">
    <location>
        <begin position="51"/>
        <end position="111"/>
    </location>
</feature>
<evidence type="ECO:0000256" key="1">
    <source>
        <dbReference type="ARBA" id="ARBA00022737"/>
    </source>
</evidence>